<evidence type="ECO:0000313" key="6">
    <source>
        <dbReference type="EMBL" id="CZR37665.1"/>
    </source>
</evidence>
<dbReference type="SUPFAM" id="SSF57850">
    <property type="entry name" value="RING/U-box"/>
    <property type="match status" value="1"/>
</dbReference>
<proteinExistence type="predicted"/>
<dbReference type="InterPro" id="IPR001841">
    <property type="entry name" value="Znf_RING"/>
</dbReference>
<dbReference type="VEuPathDB" id="FungiDB:FPRO_07144"/>
<organism evidence="6 7">
    <name type="scientific">Fusarium proliferatum (strain ET1)</name>
    <name type="common">Orchid endophyte fungus</name>
    <dbReference type="NCBI Taxonomy" id="1227346"/>
    <lineage>
        <taxon>Eukaryota</taxon>
        <taxon>Fungi</taxon>
        <taxon>Dikarya</taxon>
        <taxon>Ascomycota</taxon>
        <taxon>Pezizomycotina</taxon>
        <taxon>Sordariomycetes</taxon>
        <taxon>Hypocreomycetidae</taxon>
        <taxon>Hypocreales</taxon>
        <taxon>Nectriaceae</taxon>
        <taxon>Fusarium</taxon>
        <taxon>Fusarium fujikuroi species complex</taxon>
    </lineage>
</organism>
<name>A0A1L7VDZ1_FUSPR</name>
<reference evidence="7" key="1">
    <citation type="journal article" date="2016" name="Genome Biol. Evol.">
        <title>Comparative 'omics' of the Fusarium fujikuroi species complex highlights differences in genetic potential and metabolite synthesis.</title>
        <authorList>
            <person name="Niehaus E.-M."/>
            <person name="Muensterkoetter M."/>
            <person name="Proctor R.H."/>
            <person name="Brown D.W."/>
            <person name="Sharon A."/>
            <person name="Idan Y."/>
            <person name="Oren-Young L."/>
            <person name="Sieber C.M."/>
            <person name="Novak O."/>
            <person name="Pencik A."/>
            <person name="Tarkowska D."/>
            <person name="Hromadova K."/>
            <person name="Freeman S."/>
            <person name="Maymon M."/>
            <person name="Elazar M."/>
            <person name="Youssef S.A."/>
            <person name="El-Shabrawy E.S.M."/>
            <person name="Shalaby A.B.A."/>
            <person name="Houterman P."/>
            <person name="Brock N.L."/>
            <person name="Burkhardt I."/>
            <person name="Tsavkelova E.A."/>
            <person name="Dickschat J.S."/>
            <person name="Galuszka P."/>
            <person name="Gueldener U."/>
            <person name="Tudzynski B."/>
        </authorList>
    </citation>
    <scope>NUCLEOTIDE SEQUENCE [LARGE SCALE GENOMIC DNA]</scope>
    <source>
        <strain evidence="7">ET1</strain>
    </source>
</reference>
<dbReference type="InterPro" id="IPR017907">
    <property type="entry name" value="Znf_RING_CS"/>
</dbReference>
<keyword evidence="3" id="KW-0862">Zinc</keyword>
<dbReference type="RefSeq" id="XP_031078258.1">
    <property type="nucleotide sequence ID" value="XM_031227864.1"/>
</dbReference>
<dbReference type="GO" id="GO:0008270">
    <property type="term" value="F:zinc ion binding"/>
    <property type="evidence" value="ECO:0007669"/>
    <property type="project" value="UniProtKB-KW"/>
</dbReference>
<feature type="domain" description="RING-type" evidence="5">
    <location>
        <begin position="403"/>
        <end position="448"/>
    </location>
</feature>
<sequence>MAVPTWIDLQFGARGELRPILVEHRIAYKIFDGQAFHPRLVLAIGGAEKRHFYRALELDAHVPGNGIFLRPVQLATLVIDCELHNQSTLGICERAAPMGHQTRHTLHCAVTPNSPPQRISQFALDMYWQLLFPFASVVLLFADDLGGLEPVIELLVCWTRRARLKPLLSPPRVIVVFHWRHRSKIETFEVRLRARLTGRDPAASTSTSGISAPIRLDHEHAFESVYLVPTWKLSSEFLVQVEESFGVRESAGFAFSGEHTKTLLQTAVSQFGQSCGQQIDFHAAVRLPNPIPDHLAEGISCLIQVTNDSDLDQVAIIASALDLDAHPPGAHFFPPPLTFEKWYNTILSQVEEDTRQAGLKGQVREKFIELAMARKDGSSACAHSRLLGQFQSAWRSWTNNFICLLCLSRPAFNCLRCDHRFCDTCVIISGALLLANSPEILVDHCPLCGQPHGELVHLRPPTAGLRMLELGGTSQDKWEMLKFLKELRSTTGLGISLREQFDLVVGSGIGLFFVQTAFLEDWALSDCKYHVKNLRDPKIIDSKKFLVSFGKRLTWKMAKTIGMNGLFVVFVLDSHRASQTIERDVGVRGFLRRQHNDVVVRYMGANCDSPPLKLAASRMIASLFYIELVFTPHFYSTPERAQARLLCRLPPSATLISLVTDLHARGTRVIFWGTELEPNVESLITSSSLSRCRRGEAFVKRLDIEVWSPDSELHVAIDDDLMGKHNVSHCPYVLRELSHDQGLDCVFGRSDHCGIDTTKDVGTTITEEIDELSEELGRFASWDGSWNFF</sequence>
<dbReference type="AlphaFoldDB" id="A0A1L7VDZ1"/>
<dbReference type="PROSITE" id="PS00518">
    <property type="entry name" value="ZF_RING_1"/>
    <property type="match status" value="1"/>
</dbReference>
<keyword evidence="2 4" id="KW-0863">Zinc-finger</keyword>
<dbReference type="EMBL" id="FJOF01000003">
    <property type="protein sequence ID" value="CZR37665.1"/>
    <property type="molecule type" value="Genomic_DNA"/>
</dbReference>
<evidence type="ECO:0000313" key="7">
    <source>
        <dbReference type="Proteomes" id="UP000183971"/>
    </source>
</evidence>
<keyword evidence="1" id="KW-0479">Metal-binding</keyword>
<accession>A0A1L7VDZ1</accession>
<keyword evidence="7" id="KW-1185">Reference proteome</keyword>
<dbReference type="GeneID" id="42052023"/>
<evidence type="ECO:0000256" key="4">
    <source>
        <dbReference type="PROSITE-ProRule" id="PRU00175"/>
    </source>
</evidence>
<protein>
    <recommendedName>
        <fullName evidence="5">RING-type domain-containing protein</fullName>
    </recommendedName>
</protein>
<evidence type="ECO:0000256" key="1">
    <source>
        <dbReference type="ARBA" id="ARBA00022723"/>
    </source>
</evidence>
<evidence type="ECO:0000256" key="2">
    <source>
        <dbReference type="ARBA" id="ARBA00022771"/>
    </source>
</evidence>
<dbReference type="Proteomes" id="UP000183971">
    <property type="component" value="Unassembled WGS sequence"/>
</dbReference>
<comment type="caution">
    <text evidence="6">The sequence shown here is derived from an EMBL/GenBank/DDBJ whole genome shotgun (WGS) entry which is preliminary data.</text>
</comment>
<evidence type="ECO:0000259" key="5">
    <source>
        <dbReference type="PROSITE" id="PS50089"/>
    </source>
</evidence>
<evidence type="ECO:0000256" key="3">
    <source>
        <dbReference type="ARBA" id="ARBA00022833"/>
    </source>
</evidence>
<dbReference type="PROSITE" id="PS50089">
    <property type="entry name" value="ZF_RING_2"/>
    <property type="match status" value="1"/>
</dbReference>
<gene>
    <name evidence="6" type="ORF">FPRO_07144</name>
</gene>